<gene>
    <name evidence="3" type="ORF">DEJ51_17235</name>
</gene>
<evidence type="ECO:0000313" key="4">
    <source>
        <dbReference type="Proteomes" id="UP000324101"/>
    </source>
</evidence>
<dbReference type="EMBL" id="CP029189">
    <property type="protein sequence ID" value="QES55701.1"/>
    <property type="molecule type" value="Genomic_DNA"/>
</dbReference>
<dbReference type="Pfam" id="PF00550">
    <property type="entry name" value="PP-binding"/>
    <property type="match status" value="1"/>
</dbReference>
<name>A0A5P2DR18_STRVZ</name>
<dbReference type="Proteomes" id="UP000324101">
    <property type="component" value="Chromosome"/>
</dbReference>
<dbReference type="PROSITE" id="PS50075">
    <property type="entry name" value="CARRIER"/>
    <property type="match status" value="1"/>
</dbReference>
<sequence length="97" mass="10183">MTTGPLTGGTTEAGTTAADAAGPYPARIAELWSAALGTPVTAAGHDFFADGGDSFQAALATATVRREWGLEITVQLLIDHPVLREYAERVARLVDER</sequence>
<reference evidence="3 4" key="1">
    <citation type="submission" date="2018-05" db="EMBL/GenBank/DDBJ databases">
        <title>Streptomyces venezuelae.</title>
        <authorList>
            <person name="Kim W."/>
            <person name="Lee N."/>
            <person name="Cho B.-K."/>
        </authorList>
    </citation>
    <scope>NUCLEOTIDE SEQUENCE [LARGE SCALE GENOMIC DNA]</scope>
    <source>
        <strain evidence="3 4">ATCC 21018</strain>
    </source>
</reference>
<evidence type="ECO:0000256" key="1">
    <source>
        <dbReference type="SAM" id="MobiDB-lite"/>
    </source>
</evidence>
<dbReference type="RefSeq" id="WP_150258384.1">
    <property type="nucleotide sequence ID" value="NZ_CP029189.1"/>
</dbReference>
<dbReference type="SUPFAM" id="SSF47336">
    <property type="entry name" value="ACP-like"/>
    <property type="match status" value="1"/>
</dbReference>
<organism evidence="3 4">
    <name type="scientific">Streptomyces venezuelae</name>
    <dbReference type="NCBI Taxonomy" id="54571"/>
    <lineage>
        <taxon>Bacteria</taxon>
        <taxon>Bacillati</taxon>
        <taxon>Actinomycetota</taxon>
        <taxon>Actinomycetes</taxon>
        <taxon>Kitasatosporales</taxon>
        <taxon>Streptomycetaceae</taxon>
        <taxon>Streptomyces</taxon>
    </lineage>
</organism>
<evidence type="ECO:0000259" key="2">
    <source>
        <dbReference type="PROSITE" id="PS50075"/>
    </source>
</evidence>
<dbReference type="Gene3D" id="1.10.1200.10">
    <property type="entry name" value="ACP-like"/>
    <property type="match status" value="1"/>
</dbReference>
<accession>A0A5P2DR18</accession>
<dbReference type="AlphaFoldDB" id="A0A5P2DR18"/>
<protein>
    <recommendedName>
        <fullName evidence="2">Carrier domain-containing protein</fullName>
    </recommendedName>
</protein>
<evidence type="ECO:0000313" key="3">
    <source>
        <dbReference type="EMBL" id="QES55701.1"/>
    </source>
</evidence>
<dbReference type="InterPro" id="IPR036736">
    <property type="entry name" value="ACP-like_sf"/>
</dbReference>
<feature type="region of interest" description="Disordered" evidence="1">
    <location>
        <begin position="1"/>
        <end position="20"/>
    </location>
</feature>
<dbReference type="InterPro" id="IPR009081">
    <property type="entry name" value="PP-bd_ACP"/>
</dbReference>
<proteinExistence type="predicted"/>
<feature type="domain" description="Carrier" evidence="2">
    <location>
        <begin position="19"/>
        <end position="94"/>
    </location>
</feature>
<dbReference type="OrthoDB" id="2085352at2"/>